<dbReference type="EMBL" id="JBHSGK010000003">
    <property type="protein sequence ID" value="MFC4735359.1"/>
    <property type="molecule type" value="Genomic_DNA"/>
</dbReference>
<evidence type="ECO:0000256" key="1">
    <source>
        <dbReference type="SAM" id="Phobius"/>
    </source>
</evidence>
<feature type="transmembrane region" description="Helical" evidence="1">
    <location>
        <begin position="15"/>
        <end position="40"/>
    </location>
</feature>
<evidence type="ECO:0008006" key="4">
    <source>
        <dbReference type="Google" id="ProtNLM"/>
    </source>
</evidence>
<dbReference type="Proteomes" id="UP001595896">
    <property type="component" value="Unassembled WGS sequence"/>
</dbReference>
<accession>A0ABV9NUY5</accession>
<proteinExistence type="predicted"/>
<reference evidence="3" key="1">
    <citation type="journal article" date="2019" name="Int. J. Syst. Evol. Microbiol.">
        <title>The Global Catalogue of Microorganisms (GCM) 10K type strain sequencing project: providing services to taxonomists for standard genome sequencing and annotation.</title>
        <authorList>
            <consortium name="The Broad Institute Genomics Platform"/>
            <consortium name="The Broad Institute Genome Sequencing Center for Infectious Disease"/>
            <person name="Wu L."/>
            <person name="Ma J."/>
        </authorList>
    </citation>
    <scope>NUCLEOTIDE SEQUENCE [LARGE SCALE GENOMIC DNA]</scope>
    <source>
        <strain evidence="3">JCM 12165</strain>
    </source>
</reference>
<comment type="caution">
    <text evidence="2">The sequence shown here is derived from an EMBL/GenBank/DDBJ whole genome shotgun (WGS) entry which is preliminary data.</text>
</comment>
<keyword evidence="1" id="KW-1133">Transmembrane helix</keyword>
<organism evidence="2 3">
    <name type="scientific">Bacillus daqingensis</name>
    <dbReference type="NCBI Taxonomy" id="872396"/>
    <lineage>
        <taxon>Bacteria</taxon>
        <taxon>Bacillati</taxon>
        <taxon>Bacillota</taxon>
        <taxon>Bacilli</taxon>
        <taxon>Bacillales</taxon>
        <taxon>Bacillaceae</taxon>
        <taxon>Bacillus</taxon>
    </lineage>
</organism>
<gene>
    <name evidence="2" type="ORF">ACFO4L_02060</name>
</gene>
<protein>
    <recommendedName>
        <fullName evidence="4">DUF4044 domain-containing protein</fullName>
    </recommendedName>
</protein>
<sequence>MLNKFAELTTKQKTLVVVAAGVTMFFVTFLIGFLIGTFYLN</sequence>
<keyword evidence="3" id="KW-1185">Reference proteome</keyword>
<evidence type="ECO:0000313" key="3">
    <source>
        <dbReference type="Proteomes" id="UP001595896"/>
    </source>
</evidence>
<evidence type="ECO:0000313" key="2">
    <source>
        <dbReference type="EMBL" id="MFC4735359.1"/>
    </source>
</evidence>
<keyword evidence="1" id="KW-0472">Membrane</keyword>
<name>A0ABV9NUY5_9BACI</name>
<keyword evidence="1" id="KW-0812">Transmembrane</keyword>
<dbReference type="RefSeq" id="WP_377907985.1">
    <property type="nucleotide sequence ID" value="NZ_JBHSGK010000003.1"/>
</dbReference>